<reference evidence="2" key="2">
    <citation type="submission" date="2025-08" db="UniProtKB">
        <authorList>
            <consortium name="Ensembl"/>
        </authorList>
    </citation>
    <scope>IDENTIFICATION</scope>
</reference>
<evidence type="ECO:0000313" key="3">
    <source>
        <dbReference type="Proteomes" id="UP000291000"/>
    </source>
</evidence>
<proteinExistence type="predicted"/>
<feature type="chain" id="PRO_5019555294" description="Secreted protein" evidence="1">
    <location>
        <begin position="25"/>
        <end position="108"/>
    </location>
</feature>
<accession>A0A452ESB5</accession>
<evidence type="ECO:0000313" key="2">
    <source>
        <dbReference type="Ensembl" id="ENSCHIP00000015092.1"/>
    </source>
</evidence>
<keyword evidence="1" id="KW-0732">Signal</keyword>
<dbReference type="GeneTree" id="ENSGT00920000150795"/>
<name>A0A452ESB5_CAPHI</name>
<reference evidence="3" key="1">
    <citation type="submission" date="2016-04" db="EMBL/GenBank/DDBJ databases">
        <title>Polished mammalian reference genomes with single-molecule sequencing and chromosome conformation capture applied to the Capra hircus genome.</title>
        <authorList>
            <person name="Bickhart D.M."/>
            <person name="Koren S."/>
            <person name="Rosen B."/>
            <person name="Hastie A."/>
            <person name="Liachko I."/>
            <person name="Sullivan S.T."/>
            <person name="Burton J."/>
            <person name="Sayre B.L."/>
            <person name="Huson H.J."/>
            <person name="Lee J."/>
            <person name="Lam E."/>
            <person name="Kelley C.M."/>
            <person name="Hutchison J.L."/>
            <person name="Zhou Y."/>
            <person name="Sun J."/>
            <person name="Crisa A."/>
            <person name="Schwartz J.C."/>
            <person name="Hammond J.A."/>
            <person name="Schroeder S.G."/>
            <person name="Liu G.E."/>
            <person name="Dunham M."/>
            <person name="Shendure J."/>
            <person name="Sonstegard T.S."/>
            <person name="Phillippy A.M."/>
            <person name="Van Tassell C.P."/>
            <person name="Smith T.P."/>
        </authorList>
    </citation>
    <scope>NUCLEOTIDE SEQUENCE [LARGE SCALE GENOMIC DNA]</scope>
</reference>
<reference evidence="2" key="3">
    <citation type="submission" date="2025-09" db="UniProtKB">
        <authorList>
            <consortium name="Ensembl"/>
        </authorList>
    </citation>
    <scope>IDENTIFICATION</scope>
</reference>
<sequence length="108" mass="12180">MIPLRANIFCLWLLAHIPIWHRHGSSIPSSCTTSCAHHCRPQCATSVSGQTPLVTTPIKEEDWESSNKLSMLQIKCTGLITQNLCLLNTSKDEKRSKKKKKKPSLRQL</sequence>
<evidence type="ECO:0008006" key="4">
    <source>
        <dbReference type="Google" id="ProtNLM"/>
    </source>
</evidence>
<dbReference type="Ensembl" id="ENSCHIT00000022894.1">
    <property type="protein sequence ID" value="ENSCHIP00000015092.1"/>
    <property type="gene ID" value="ENSCHIG00000015864.1"/>
</dbReference>
<feature type="signal peptide" evidence="1">
    <location>
        <begin position="1"/>
        <end position="24"/>
    </location>
</feature>
<dbReference type="Proteomes" id="UP000291000">
    <property type="component" value="Unassembled WGS sequence"/>
</dbReference>
<dbReference type="AlphaFoldDB" id="A0A452ESB5"/>
<organism evidence="2 3">
    <name type="scientific">Capra hircus</name>
    <name type="common">Goat</name>
    <dbReference type="NCBI Taxonomy" id="9925"/>
    <lineage>
        <taxon>Eukaryota</taxon>
        <taxon>Metazoa</taxon>
        <taxon>Chordata</taxon>
        <taxon>Craniata</taxon>
        <taxon>Vertebrata</taxon>
        <taxon>Euteleostomi</taxon>
        <taxon>Mammalia</taxon>
        <taxon>Eutheria</taxon>
        <taxon>Laurasiatheria</taxon>
        <taxon>Artiodactyla</taxon>
        <taxon>Ruminantia</taxon>
        <taxon>Pecora</taxon>
        <taxon>Bovidae</taxon>
        <taxon>Caprinae</taxon>
        <taxon>Capra</taxon>
    </lineage>
</organism>
<keyword evidence="3" id="KW-1185">Reference proteome</keyword>
<evidence type="ECO:0000256" key="1">
    <source>
        <dbReference type="SAM" id="SignalP"/>
    </source>
</evidence>
<protein>
    <recommendedName>
        <fullName evidence="4">Secreted protein</fullName>
    </recommendedName>
</protein>